<sequence>MKNKRNTYLLLILVIVIWGIIAYKIISSLGNNSTPAGPEQKFEVSFNPKPVKGIDTFSIKANYRDPFLGTVEKPKSVIVSKPKTTQPPEIEIPVSYSGFIKDKKTREKIFFVHINGMQHLMKANKEINGVKLVSGNDKEITVLLNKKRKIIKISH</sequence>
<keyword evidence="1" id="KW-0472">Membrane</keyword>
<dbReference type="KEGG" id="fbm:MQE35_01035"/>
<organism evidence="2 3">
    <name type="scientific">Abyssalbus ytuae</name>
    <dbReference type="NCBI Taxonomy" id="2926907"/>
    <lineage>
        <taxon>Bacteria</taxon>
        <taxon>Pseudomonadati</taxon>
        <taxon>Bacteroidota</taxon>
        <taxon>Flavobacteriia</taxon>
        <taxon>Flavobacteriales</taxon>
        <taxon>Flavobacteriaceae</taxon>
        <taxon>Abyssalbus</taxon>
    </lineage>
</organism>
<evidence type="ECO:0000313" key="2">
    <source>
        <dbReference type="EMBL" id="UOB17896.1"/>
    </source>
</evidence>
<proteinExistence type="predicted"/>
<dbReference type="AlphaFoldDB" id="A0A9E6ZW51"/>
<accession>A0A9E6ZW51</accession>
<keyword evidence="1" id="KW-1133">Transmembrane helix</keyword>
<dbReference type="RefSeq" id="WP_255843701.1">
    <property type="nucleotide sequence ID" value="NZ_CP094358.1"/>
</dbReference>
<evidence type="ECO:0000313" key="3">
    <source>
        <dbReference type="Proteomes" id="UP000831290"/>
    </source>
</evidence>
<reference evidence="2" key="1">
    <citation type="submission" date="2022-03" db="EMBL/GenBank/DDBJ databases">
        <title>Description of Abyssus ytuae gen. nov., sp. nov., a novel member of the family Flavobacteriaceae isolated from the sediment of Mariana Trench.</title>
        <authorList>
            <person name="Zhang J."/>
            <person name="Xu X."/>
        </authorList>
    </citation>
    <scope>NUCLEOTIDE SEQUENCE</scope>
    <source>
        <strain evidence="2">MT3330</strain>
    </source>
</reference>
<evidence type="ECO:0000256" key="1">
    <source>
        <dbReference type="SAM" id="Phobius"/>
    </source>
</evidence>
<dbReference type="EMBL" id="CP094358">
    <property type="protein sequence ID" value="UOB17896.1"/>
    <property type="molecule type" value="Genomic_DNA"/>
</dbReference>
<gene>
    <name evidence="2" type="ORF">MQE35_01035</name>
</gene>
<dbReference type="Proteomes" id="UP000831290">
    <property type="component" value="Chromosome"/>
</dbReference>
<protein>
    <submittedName>
        <fullName evidence="2">Uncharacterized protein</fullName>
    </submittedName>
</protein>
<keyword evidence="3" id="KW-1185">Reference proteome</keyword>
<keyword evidence="1" id="KW-0812">Transmembrane</keyword>
<feature type="transmembrane region" description="Helical" evidence="1">
    <location>
        <begin position="7"/>
        <end position="26"/>
    </location>
</feature>
<name>A0A9E6ZW51_9FLAO</name>